<dbReference type="InterPro" id="IPR036388">
    <property type="entry name" value="WH-like_DNA-bd_sf"/>
</dbReference>
<name>A0ABQ3EG57_9HYPH</name>
<dbReference type="SMART" id="SM00421">
    <property type="entry name" value="HTH_LUXR"/>
    <property type="match status" value="1"/>
</dbReference>
<dbReference type="RefSeq" id="WP_189436974.1">
    <property type="nucleotide sequence ID" value="NZ_BMXE01000004.1"/>
</dbReference>
<sequence length="171" mass="18676">MNAITASKDFEKSARPLGLTKRELECIEHLLDGRTVSQMAGDLGLSQHTAYEHISKAKAKTGDTTIYHLCARVAAHNERQKVAEYLDAASEATREAYRSSNEAPEESAYLRLCAVLDSLSRSVKSGLSADSFFNPIASLVLIDKHMPCENQAKERAALGELRNGDRPVGEA</sequence>
<dbReference type="SUPFAM" id="SSF46894">
    <property type="entry name" value="C-terminal effector domain of the bipartite response regulators"/>
    <property type="match status" value="1"/>
</dbReference>
<comment type="caution">
    <text evidence="2">The sequence shown here is derived from an EMBL/GenBank/DDBJ whole genome shotgun (WGS) entry which is preliminary data.</text>
</comment>
<dbReference type="Gene3D" id="1.10.10.10">
    <property type="entry name" value="Winged helix-like DNA-binding domain superfamily/Winged helix DNA-binding domain"/>
    <property type="match status" value="1"/>
</dbReference>
<evidence type="ECO:0000313" key="3">
    <source>
        <dbReference type="Proteomes" id="UP000637980"/>
    </source>
</evidence>
<accession>A0ABQ3EG57</accession>
<feature type="domain" description="HTH luxR-type" evidence="1">
    <location>
        <begin position="16"/>
        <end position="73"/>
    </location>
</feature>
<protein>
    <recommendedName>
        <fullName evidence="1">HTH luxR-type domain-containing protein</fullName>
    </recommendedName>
</protein>
<proteinExistence type="predicted"/>
<evidence type="ECO:0000313" key="2">
    <source>
        <dbReference type="EMBL" id="GHB33774.1"/>
    </source>
</evidence>
<dbReference type="EMBL" id="BMXE01000004">
    <property type="protein sequence ID" value="GHB33774.1"/>
    <property type="molecule type" value="Genomic_DNA"/>
</dbReference>
<keyword evidence="3" id="KW-1185">Reference proteome</keyword>
<gene>
    <name evidence="2" type="ORF">GCM10007094_23290</name>
</gene>
<dbReference type="Pfam" id="PF00196">
    <property type="entry name" value="GerE"/>
    <property type="match status" value="1"/>
</dbReference>
<organism evidence="2 3">
    <name type="scientific">Pseudovibrio japonicus</name>
    <dbReference type="NCBI Taxonomy" id="366534"/>
    <lineage>
        <taxon>Bacteria</taxon>
        <taxon>Pseudomonadati</taxon>
        <taxon>Pseudomonadota</taxon>
        <taxon>Alphaproteobacteria</taxon>
        <taxon>Hyphomicrobiales</taxon>
        <taxon>Stappiaceae</taxon>
        <taxon>Pseudovibrio</taxon>
    </lineage>
</organism>
<evidence type="ECO:0000259" key="1">
    <source>
        <dbReference type="SMART" id="SM00421"/>
    </source>
</evidence>
<dbReference type="PRINTS" id="PR00038">
    <property type="entry name" value="HTHLUXR"/>
</dbReference>
<dbReference type="InterPro" id="IPR016032">
    <property type="entry name" value="Sig_transdc_resp-reg_C-effctor"/>
</dbReference>
<dbReference type="InterPro" id="IPR000792">
    <property type="entry name" value="Tscrpt_reg_LuxR_C"/>
</dbReference>
<dbReference type="Proteomes" id="UP000637980">
    <property type="component" value="Unassembled WGS sequence"/>
</dbReference>
<reference evidence="3" key="1">
    <citation type="journal article" date="2019" name="Int. J. Syst. Evol. Microbiol.">
        <title>The Global Catalogue of Microorganisms (GCM) 10K type strain sequencing project: providing services to taxonomists for standard genome sequencing and annotation.</title>
        <authorList>
            <consortium name="The Broad Institute Genomics Platform"/>
            <consortium name="The Broad Institute Genome Sequencing Center for Infectious Disease"/>
            <person name="Wu L."/>
            <person name="Ma J."/>
        </authorList>
    </citation>
    <scope>NUCLEOTIDE SEQUENCE [LARGE SCALE GENOMIC DNA]</scope>
    <source>
        <strain evidence="3">KCTC 12861</strain>
    </source>
</reference>